<keyword evidence="2" id="KW-1185">Reference proteome</keyword>
<gene>
    <name evidence="1" type="ORF">H8S84_05555</name>
</gene>
<sequence length="51" mass="5693">MAVIICADITPACFKNEKLLSRDHFDLQAQNSSFALCKKMTQVIFAADLCQ</sequence>
<protein>
    <submittedName>
        <fullName evidence="1">Uncharacterized protein</fullName>
    </submittedName>
</protein>
<name>A0A923N523_9BACT</name>
<accession>A0A923N523</accession>
<evidence type="ECO:0000313" key="2">
    <source>
        <dbReference type="Proteomes" id="UP000603640"/>
    </source>
</evidence>
<dbReference type="AlphaFoldDB" id="A0A923N523"/>
<proteinExistence type="predicted"/>
<reference evidence="1" key="1">
    <citation type="submission" date="2020-08" db="EMBL/GenBank/DDBJ databases">
        <title>Pontibacter sp. SD6 16S ribosomal RNA gene Genome sequencing and assembly.</title>
        <authorList>
            <person name="Kang M."/>
        </authorList>
    </citation>
    <scope>NUCLEOTIDE SEQUENCE</scope>
    <source>
        <strain evidence="1">SD6</strain>
    </source>
</reference>
<dbReference type="RefSeq" id="WP_187066249.1">
    <property type="nucleotide sequence ID" value="NZ_JACRVF010000001.1"/>
</dbReference>
<evidence type="ECO:0000313" key="1">
    <source>
        <dbReference type="EMBL" id="MBC5992299.1"/>
    </source>
</evidence>
<dbReference type="Proteomes" id="UP000603640">
    <property type="component" value="Unassembled WGS sequence"/>
</dbReference>
<dbReference type="EMBL" id="JACRVF010000001">
    <property type="protein sequence ID" value="MBC5992299.1"/>
    <property type="molecule type" value="Genomic_DNA"/>
</dbReference>
<comment type="caution">
    <text evidence="1">The sequence shown here is derived from an EMBL/GenBank/DDBJ whole genome shotgun (WGS) entry which is preliminary data.</text>
</comment>
<organism evidence="1 2">
    <name type="scientific">Pontibacter cellulosilyticus</name>
    <dbReference type="NCBI Taxonomy" id="1720253"/>
    <lineage>
        <taxon>Bacteria</taxon>
        <taxon>Pseudomonadati</taxon>
        <taxon>Bacteroidota</taxon>
        <taxon>Cytophagia</taxon>
        <taxon>Cytophagales</taxon>
        <taxon>Hymenobacteraceae</taxon>
        <taxon>Pontibacter</taxon>
    </lineage>
</organism>